<accession>A0ABD5QLL7</accession>
<gene>
    <name evidence="1" type="ORF">ACFPFO_22820</name>
</gene>
<evidence type="ECO:0000313" key="1">
    <source>
        <dbReference type="EMBL" id="MFC4990525.1"/>
    </source>
</evidence>
<protein>
    <submittedName>
        <fullName evidence="1">Uncharacterized protein</fullName>
    </submittedName>
</protein>
<dbReference type="EMBL" id="JBHSJG010000076">
    <property type="protein sequence ID" value="MFC4990525.1"/>
    <property type="molecule type" value="Genomic_DNA"/>
</dbReference>
<dbReference type="AlphaFoldDB" id="A0ABD5QLL7"/>
<keyword evidence="2" id="KW-1185">Reference proteome</keyword>
<reference evidence="1 2" key="1">
    <citation type="journal article" date="2019" name="Int. J. Syst. Evol. Microbiol.">
        <title>The Global Catalogue of Microorganisms (GCM) 10K type strain sequencing project: providing services to taxonomists for standard genome sequencing and annotation.</title>
        <authorList>
            <consortium name="The Broad Institute Genomics Platform"/>
            <consortium name="The Broad Institute Genome Sequencing Center for Infectious Disease"/>
            <person name="Wu L."/>
            <person name="Ma J."/>
        </authorList>
    </citation>
    <scope>NUCLEOTIDE SEQUENCE [LARGE SCALE GENOMIC DNA]</scope>
    <source>
        <strain evidence="1 2">CGMCC 1.15824</strain>
    </source>
</reference>
<dbReference type="Proteomes" id="UP001595925">
    <property type="component" value="Unassembled WGS sequence"/>
</dbReference>
<organism evidence="1 2">
    <name type="scientific">Saliphagus infecundisoli</name>
    <dbReference type="NCBI Taxonomy" id="1849069"/>
    <lineage>
        <taxon>Archaea</taxon>
        <taxon>Methanobacteriati</taxon>
        <taxon>Methanobacteriota</taxon>
        <taxon>Stenosarchaea group</taxon>
        <taxon>Halobacteria</taxon>
        <taxon>Halobacteriales</taxon>
        <taxon>Natrialbaceae</taxon>
        <taxon>Saliphagus</taxon>
    </lineage>
</organism>
<comment type="caution">
    <text evidence="1">The sequence shown here is derived from an EMBL/GenBank/DDBJ whole genome shotgun (WGS) entry which is preliminary data.</text>
</comment>
<evidence type="ECO:0000313" key="2">
    <source>
        <dbReference type="Proteomes" id="UP001595925"/>
    </source>
</evidence>
<name>A0ABD5QLL7_9EURY</name>
<sequence>MRQEDCPQPDIEHELSYNVRIPEGSGSHTGDGIELITTPEDINNLTTEGLNDEDERWIADTNFDEYVVSVIKESSGGDGSNSKFEIMGVGQESENTLHIYSCLAEVGSGDVGYLYLQLLRVSHEGLPLDRAVYTHWEEGDESTYESDG</sequence>
<dbReference type="RefSeq" id="WP_224926138.1">
    <property type="nucleotide sequence ID" value="NZ_JAIVEF010000044.1"/>
</dbReference>
<proteinExistence type="predicted"/>